<keyword evidence="6 9" id="KW-0133">Cell shape</keyword>
<keyword evidence="13" id="KW-1185">Reference proteome</keyword>
<feature type="active site" description="Nucleophile" evidence="9">
    <location>
        <position position="194"/>
    </location>
</feature>
<dbReference type="FunFam" id="2.40.440.10:FF:000002">
    <property type="entry name" value="L,D-transpeptidase ErfK/SrfK"/>
    <property type="match status" value="1"/>
</dbReference>
<dbReference type="GO" id="GO:0071555">
    <property type="term" value="P:cell wall organization"/>
    <property type="evidence" value="ECO:0007669"/>
    <property type="project" value="UniProtKB-UniRule"/>
</dbReference>
<dbReference type="GO" id="GO:0018104">
    <property type="term" value="P:peptidoglycan-protein cross-linking"/>
    <property type="evidence" value="ECO:0007669"/>
    <property type="project" value="TreeGrafter"/>
</dbReference>
<comment type="caution">
    <text evidence="12">The sequence shown here is derived from an EMBL/GenBank/DDBJ whole genome shotgun (WGS) entry which is preliminary data.</text>
</comment>
<dbReference type="RefSeq" id="WP_202658511.1">
    <property type="nucleotide sequence ID" value="NZ_JAESVP010000002.1"/>
</dbReference>
<keyword evidence="10" id="KW-0732">Signal</keyword>
<keyword evidence="5" id="KW-0378">Hydrolase</keyword>
<dbReference type="InterPro" id="IPR005490">
    <property type="entry name" value="LD_TPept_cat_dom"/>
</dbReference>
<evidence type="ECO:0000256" key="8">
    <source>
        <dbReference type="ARBA" id="ARBA00023316"/>
    </source>
</evidence>
<feature type="chain" id="PRO_5035329680" evidence="10">
    <location>
        <begin position="21"/>
        <end position="323"/>
    </location>
</feature>
<dbReference type="PROSITE" id="PS51257">
    <property type="entry name" value="PROKAR_LIPOPROTEIN"/>
    <property type="match status" value="1"/>
</dbReference>
<evidence type="ECO:0000256" key="4">
    <source>
        <dbReference type="ARBA" id="ARBA00022679"/>
    </source>
</evidence>
<name>A0A8J7MR69_9RHOB</name>
<keyword evidence="4" id="KW-0808">Transferase</keyword>
<evidence type="ECO:0000256" key="9">
    <source>
        <dbReference type="PROSITE-ProRule" id="PRU01373"/>
    </source>
</evidence>
<dbReference type="GO" id="GO:0008360">
    <property type="term" value="P:regulation of cell shape"/>
    <property type="evidence" value="ECO:0007669"/>
    <property type="project" value="UniProtKB-UniRule"/>
</dbReference>
<evidence type="ECO:0000256" key="1">
    <source>
        <dbReference type="ARBA" id="ARBA00004752"/>
    </source>
</evidence>
<dbReference type="GO" id="GO:0071972">
    <property type="term" value="F:peptidoglycan L,D-transpeptidase activity"/>
    <property type="evidence" value="ECO:0007669"/>
    <property type="project" value="TreeGrafter"/>
</dbReference>
<dbReference type="PROSITE" id="PS52029">
    <property type="entry name" value="LD_TPASE"/>
    <property type="match status" value="1"/>
</dbReference>
<dbReference type="PANTHER" id="PTHR30582:SF24">
    <property type="entry name" value="L,D-TRANSPEPTIDASE ERFK_SRFK-RELATED"/>
    <property type="match status" value="1"/>
</dbReference>
<dbReference type="SUPFAM" id="SSF141523">
    <property type="entry name" value="L,D-transpeptidase catalytic domain-like"/>
    <property type="match status" value="1"/>
</dbReference>
<evidence type="ECO:0000313" key="12">
    <source>
        <dbReference type="EMBL" id="MBL4927374.1"/>
    </source>
</evidence>
<keyword evidence="3" id="KW-0328">Glycosyltransferase</keyword>
<comment type="pathway">
    <text evidence="1 9">Cell wall biogenesis; peptidoglycan biosynthesis.</text>
</comment>
<comment type="similarity">
    <text evidence="2">Belongs to the YkuD family.</text>
</comment>
<evidence type="ECO:0000256" key="2">
    <source>
        <dbReference type="ARBA" id="ARBA00005992"/>
    </source>
</evidence>
<dbReference type="CDD" id="cd16913">
    <property type="entry name" value="YkuD_like"/>
    <property type="match status" value="1"/>
</dbReference>
<evidence type="ECO:0000256" key="10">
    <source>
        <dbReference type="SAM" id="SignalP"/>
    </source>
</evidence>
<feature type="active site" description="Proton donor/acceptor" evidence="9">
    <location>
        <position position="178"/>
    </location>
</feature>
<dbReference type="EMBL" id="JAESVP010000002">
    <property type="protein sequence ID" value="MBL4927374.1"/>
    <property type="molecule type" value="Genomic_DNA"/>
</dbReference>
<feature type="domain" description="L,D-TPase catalytic" evidence="11">
    <location>
        <begin position="82"/>
        <end position="218"/>
    </location>
</feature>
<keyword evidence="8 9" id="KW-0961">Cell wall biogenesis/degradation</keyword>
<dbReference type="Gene3D" id="2.40.440.10">
    <property type="entry name" value="L,D-transpeptidase catalytic domain-like"/>
    <property type="match status" value="1"/>
</dbReference>
<dbReference type="GO" id="GO:0005576">
    <property type="term" value="C:extracellular region"/>
    <property type="evidence" value="ECO:0007669"/>
    <property type="project" value="TreeGrafter"/>
</dbReference>
<evidence type="ECO:0000256" key="7">
    <source>
        <dbReference type="ARBA" id="ARBA00022984"/>
    </source>
</evidence>
<sequence>MTSVFLKLAAATALSLSLTACVPTTNTSTSGPKVKPGETILAEGAYAAKADPQFNVAAVPEDKVPQQFRRQNVYYETDQPPGTIIINPSAKHLYLVTGKNQAMRYGIAVGRAGFQWSGEALIDHRTTWPKWTPPPEMIERSPEKAKWKDGQPGGPTNPLGARALYLKTNGVDYGYRIHGTPEWQSIGHNASSGCIRMINQDVMDLYERVPDGSKVIVLTASGEMPKGLTLPPPAPKKKKVEAPAPAAIPKLEVLPPPVLTPASVAPAAPVTVPAVAAPAAAAPAAPAAAPAPAVTAPSVPAPAAAPAAACTVALVNGACPVQN</sequence>
<dbReference type="InterPro" id="IPR050979">
    <property type="entry name" value="LD-transpeptidase"/>
</dbReference>
<proteinExistence type="inferred from homology"/>
<evidence type="ECO:0000313" key="13">
    <source>
        <dbReference type="Proteomes" id="UP000619033"/>
    </source>
</evidence>
<evidence type="ECO:0000256" key="5">
    <source>
        <dbReference type="ARBA" id="ARBA00022801"/>
    </source>
</evidence>
<dbReference type="GO" id="GO:0016757">
    <property type="term" value="F:glycosyltransferase activity"/>
    <property type="evidence" value="ECO:0007669"/>
    <property type="project" value="UniProtKB-KW"/>
</dbReference>
<gene>
    <name evidence="12" type="ORF">JI744_04570</name>
</gene>
<evidence type="ECO:0000256" key="3">
    <source>
        <dbReference type="ARBA" id="ARBA00022676"/>
    </source>
</evidence>
<keyword evidence="7 9" id="KW-0573">Peptidoglycan synthesis</keyword>
<evidence type="ECO:0000256" key="6">
    <source>
        <dbReference type="ARBA" id="ARBA00022960"/>
    </source>
</evidence>
<dbReference type="UniPathway" id="UPA00219"/>
<protein>
    <submittedName>
        <fullName evidence="12">L,D-transpeptidase</fullName>
    </submittedName>
</protein>
<feature type="signal peptide" evidence="10">
    <location>
        <begin position="1"/>
        <end position="20"/>
    </location>
</feature>
<organism evidence="12 13">
    <name type="scientific">Fuscibacter oryzae</name>
    <dbReference type="NCBI Taxonomy" id="2803939"/>
    <lineage>
        <taxon>Bacteria</taxon>
        <taxon>Pseudomonadati</taxon>
        <taxon>Pseudomonadota</taxon>
        <taxon>Alphaproteobacteria</taxon>
        <taxon>Rhodobacterales</taxon>
        <taxon>Paracoccaceae</taxon>
        <taxon>Fuscibacter</taxon>
    </lineage>
</organism>
<dbReference type="PANTHER" id="PTHR30582">
    <property type="entry name" value="L,D-TRANSPEPTIDASE"/>
    <property type="match status" value="1"/>
</dbReference>
<dbReference type="InterPro" id="IPR038063">
    <property type="entry name" value="Transpep_catalytic_dom"/>
</dbReference>
<accession>A0A8J7MR69</accession>
<evidence type="ECO:0000259" key="11">
    <source>
        <dbReference type="PROSITE" id="PS52029"/>
    </source>
</evidence>
<dbReference type="Pfam" id="PF03734">
    <property type="entry name" value="YkuD"/>
    <property type="match status" value="1"/>
</dbReference>
<dbReference type="Proteomes" id="UP000619033">
    <property type="component" value="Unassembled WGS sequence"/>
</dbReference>
<dbReference type="AlphaFoldDB" id="A0A8J7MR69"/>
<reference evidence="12" key="1">
    <citation type="submission" date="2021-01" db="EMBL/GenBank/DDBJ databases">
        <title>Genome seq and assembly of Tabrizicola sp. KVB23.</title>
        <authorList>
            <person name="Chhetri G."/>
        </authorList>
    </citation>
    <scope>NUCLEOTIDE SEQUENCE</scope>
    <source>
        <strain evidence="12">KVB23</strain>
    </source>
</reference>